<dbReference type="InterPro" id="IPR050739">
    <property type="entry name" value="MFP"/>
</dbReference>
<dbReference type="GO" id="GO:0016020">
    <property type="term" value="C:membrane"/>
    <property type="evidence" value="ECO:0007669"/>
    <property type="project" value="UniProtKB-SubCell"/>
</dbReference>
<feature type="domain" description="LcnD-like C-terminal" evidence="8">
    <location>
        <begin position="356"/>
        <end position="443"/>
    </location>
</feature>
<dbReference type="Proteomes" id="UP001215533">
    <property type="component" value="Chromosome"/>
</dbReference>
<dbReference type="EMBL" id="CP117683">
    <property type="protein sequence ID" value="WDC92487.1"/>
    <property type="molecule type" value="Genomic_DNA"/>
</dbReference>
<dbReference type="Pfam" id="PF25887">
    <property type="entry name" value="HB_LcnD"/>
    <property type="match status" value="1"/>
</dbReference>
<reference evidence="9 11" key="1">
    <citation type="submission" date="2018-07" db="EMBL/GenBank/DDBJ databases">
        <title>Lactobacillus curvatus genome sequence.</title>
        <authorList>
            <person name="Prechtl R."/>
        </authorList>
    </citation>
    <scope>NUCLEOTIDE SEQUENCE [LARGE SCALE GENOMIC DNA]</scope>
    <source>
        <strain evidence="9 11">TMW 1.1928</strain>
    </source>
</reference>
<gene>
    <name evidence="9" type="ORF">DT351_07865</name>
    <name evidence="10" type="ORF">PSR33_02745</name>
</gene>
<evidence type="ECO:0000313" key="11">
    <source>
        <dbReference type="Proteomes" id="UP000257607"/>
    </source>
</evidence>
<comment type="subcellular location">
    <subcellularLocation>
        <location evidence="1">Membrane</location>
        <topology evidence="1">Single-pass membrane protein</topology>
    </subcellularLocation>
</comment>
<evidence type="ECO:0000256" key="5">
    <source>
        <dbReference type="ARBA" id="ARBA00023136"/>
    </source>
</evidence>
<evidence type="ECO:0000256" key="6">
    <source>
        <dbReference type="SAM" id="Phobius"/>
    </source>
</evidence>
<evidence type="ECO:0000313" key="9">
    <source>
        <dbReference type="EMBL" id="AXN36287.1"/>
    </source>
</evidence>
<dbReference type="PANTHER" id="PTHR30386">
    <property type="entry name" value="MEMBRANE FUSION SUBUNIT OF EMRAB-TOLC MULTIDRUG EFFLUX PUMP"/>
    <property type="match status" value="1"/>
</dbReference>
<keyword evidence="3 6" id="KW-0812">Transmembrane</keyword>
<dbReference type="Proteomes" id="UP000257607">
    <property type="component" value="Chromosome"/>
</dbReference>
<dbReference type="Gene3D" id="2.40.30.170">
    <property type="match status" value="1"/>
</dbReference>
<evidence type="ECO:0000259" key="7">
    <source>
        <dbReference type="Pfam" id="PF25887"/>
    </source>
</evidence>
<evidence type="ECO:0000256" key="4">
    <source>
        <dbReference type="ARBA" id="ARBA00022989"/>
    </source>
</evidence>
<sequence length="458" mass="52126">MDKEFLESSEFYSARFKNFSTLLIMPIAVLLCLVCIFSFFGKREITIEGQGDLTTNKQIPILQASTNSVLKQNYLKEGKFVKKGQTLLVYQNTKNQNQKRLLEKQQDNLSYQITSLETLKASIRSNQDQFENNDQFGYRDLLRGYLDQRQVYLIENQMVTDKAATSTTKQQTLTAIMDKTIQRDQTNLDAYQALYQSIKTNKVYSSTGKYNYLYENYQTKVKAMSDKNEQSGLKADILATTQQQIDSLQGSIANAENQKVSIKEFDDSRFNTNTNNEKLALLEAQQTQSANEQLVKAKQSLVEIQTTLKQITSDSKEYVVKAPKDGVLHVDDHYQGIKYTSAGTSMARIYPVLADQKRLKIEALIPVDDISSVKIGQRLRLKITRNVPRPIIIEGKINQISVSPTVINQGSYYTITGLATISNNNRKLLHYGMTGKIAIITGKTTFFNYYKDKLLNRN</sequence>
<evidence type="ECO:0000313" key="10">
    <source>
        <dbReference type="EMBL" id="WDC92487.1"/>
    </source>
</evidence>
<evidence type="ECO:0000256" key="2">
    <source>
        <dbReference type="ARBA" id="ARBA00009477"/>
    </source>
</evidence>
<evidence type="ECO:0000259" key="8">
    <source>
        <dbReference type="Pfam" id="PF25940"/>
    </source>
</evidence>
<name>A0A385AF65_LATCU</name>
<feature type="transmembrane region" description="Helical" evidence="6">
    <location>
        <begin position="21"/>
        <end position="40"/>
    </location>
</feature>
<protein>
    <submittedName>
        <fullName evidence="9">HlyD family secretion protein</fullName>
    </submittedName>
</protein>
<keyword evidence="4 6" id="KW-1133">Transmembrane helix</keyword>
<keyword evidence="5 6" id="KW-0472">Membrane</keyword>
<dbReference type="NCBIfam" id="TIGR01000">
    <property type="entry name" value="bacteriocin_acc"/>
    <property type="match status" value="1"/>
</dbReference>
<comment type="similarity">
    <text evidence="2">Belongs to the membrane fusion protein (MFP) (TC 8.A.1) family.</text>
</comment>
<feature type="domain" description="LcnD-like long helical bundle" evidence="7">
    <location>
        <begin position="98"/>
        <end position="311"/>
    </location>
</feature>
<dbReference type="EMBL" id="CP031003">
    <property type="protein sequence ID" value="AXN36287.1"/>
    <property type="molecule type" value="Genomic_DNA"/>
</dbReference>
<dbReference type="InterPro" id="IPR058795">
    <property type="entry name" value="LcnD_C"/>
</dbReference>
<dbReference type="Pfam" id="PF25940">
    <property type="entry name" value="LcnD_C"/>
    <property type="match status" value="1"/>
</dbReference>
<dbReference type="InterPro" id="IPR058794">
    <property type="entry name" value="HB_LcnD"/>
</dbReference>
<dbReference type="RefSeq" id="WP_099947277.1">
    <property type="nucleotide sequence ID" value="NZ_CP016468.1"/>
</dbReference>
<reference evidence="10" key="2">
    <citation type="submission" date="2023-02" db="EMBL/GenBank/DDBJ databases">
        <title>Complete genome sequence of Lactobacillus curvatus CACC879 isolated from Pig feces.</title>
        <authorList>
            <person name="Park S."/>
            <person name="Park M.A."/>
            <person name="Kim D.-H."/>
            <person name="Kim Y."/>
        </authorList>
    </citation>
    <scope>NUCLEOTIDE SEQUENCE</scope>
    <source>
        <strain evidence="10">CACC879</strain>
    </source>
</reference>
<accession>A0A385AF65</accession>
<dbReference type="InterPro" id="IPR005696">
    <property type="entry name" value="MesE/LcnD"/>
</dbReference>
<dbReference type="AlphaFoldDB" id="A0A385AF65"/>
<dbReference type="PANTHER" id="PTHR30386:SF26">
    <property type="entry name" value="TRANSPORT PROTEIN COMB"/>
    <property type="match status" value="1"/>
</dbReference>
<evidence type="ECO:0000256" key="3">
    <source>
        <dbReference type="ARBA" id="ARBA00022692"/>
    </source>
</evidence>
<proteinExistence type="inferred from homology"/>
<organism evidence="9 11">
    <name type="scientific">Latilactobacillus curvatus</name>
    <name type="common">Lactobacillus curvatus</name>
    <dbReference type="NCBI Taxonomy" id="28038"/>
    <lineage>
        <taxon>Bacteria</taxon>
        <taxon>Bacillati</taxon>
        <taxon>Bacillota</taxon>
        <taxon>Bacilli</taxon>
        <taxon>Lactobacillales</taxon>
        <taxon>Lactobacillaceae</taxon>
        <taxon>Latilactobacillus</taxon>
    </lineage>
</organism>
<evidence type="ECO:0000256" key="1">
    <source>
        <dbReference type="ARBA" id="ARBA00004167"/>
    </source>
</evidence>